<reference evidence="1 2" key="1">
    <citation type="journal article" date="2016" name="Nat. Commun.">
        <title>Thousands of microbial genomes shed light on interconnected biogeochemical processes in an aquifer system.</title>
        <authorList>
            <person name="Anantharaman K."/>
            <person name="Brown C.T."/>
            <person name="Hug L.A."/>
            <person name="Sharon I."/>
            <person name="Castelle C.J."/>
            <person name="Probst A.J."/>
            <person name="Thomas B.C."/>
            <person name="Singh A."/>
            <person name="Wilkins M.J."/>
            <person name="Karaoz U."/>
            <person name="Brodie E.L."/>
            <person name="Williams K.H."/>
            <person name="Hubbard S.S."/>
            <person name="Banfield J.F."/>
        </authorList>
    </citation>
    <scope>NUCLEOTIDE SEQUENCE [LARGE SCALE GENOMIC DNA]</scope>
</reference>
<dbReference type="Proteomes" id="UP000177960">
    <property type="component" value="Unassembled WGS sequence"/>
</dbReference>
<name>A0A1G1ZHR5_9BACT</name>
<evidence type="ECO:0000313" key="2">
    <source>
        <dbReference type="Proteomes" id="UP000177960"/>
    </source>
</evidence>
<sequence>MQTKKPSFLFYGVLLAILALAGIGKIDLIGRKSPYSLLTAQVVDLDTSGAEDINIGAPPSSSTDLTARKWEIGTAKIIKWEWQDLEEGKRFDVVLEPVTAEEAEVIVVIEEKKKDDFPIIEDKLPIIIDDTKNDFPIIEDKLPIIINDLNDKAEELIKEICKEEKSFLNVISGGLLGISKCVIKDTPETIEKEKQLEKILEERQDKLIDLIKTDPEKISEITNLEKEREKLPDNLKDLIEKEVKINGVLEIVGEKFSIIRTDTPAGKKRIWIYFTISPKLAPGSKIEVVGKEIGGNIIVSAYKIITGPEPETPQIIGLAPFGEVLAGTETLIRWENIGEVTDIVNIYLVKVGRDYKNSIKTLLYFEIYNSGEALLDKAVWNKIDKIESGENYYLAVECAPSVACEGSFYFFTIKPALQTILSTKAIFTKTKEEHRFIAVNLPANKGFDLEEIKAAQKNPELEKNLKGFDIGFGPSAVLFGFGEYESDGSVLFGGHCGPEVLGFQSYAPKLCPWSKCISTDYSTDEITNNLSMDYAMPIWEEIRKTYACEDKNN</sequence>
<dbReference type="AlphaFoldDB" id="A0A1G1ZHR5"/>
<dbReference type="STRING" id="1798404.A3B92_01225"/>
<protein>
    <submittedName>
        <fullName evidence="1">Uncharacterized protein</fullName>
    </submittedName>
</protein>
<dbReference type="EMBL" id="MHJG01000009">
    <property type="protein sequence ID" value="OGY64148.1"/>
    <property type="molecule type" value="Genomic_DNA"/>
</dbReference>
<proteinExistence type="predicted"/>
<organism evidence="1 2">
    <name type="scientific">Candidatus Harrisonbacteria bacterium RIFCSPHIGHO2_02_FULL_42_16</name>
    <dbReference type="NCBI Taxonomy" id="1798404"/>
    <lineage>
        <taxon>Bacteria</taxon>
        <taxon>Candidatus Harrisoniibacteriota</taxon>
    </lineage>
</organism>
<accession>A0A1G1ZHR5</accession>
<comment type="caution">
    <text evidence="1">The sequence shown here is derived from an EMBL/GenBank/DDBJ whole genome shotgun (WGS) entry which is preliminary data.</text>
</comment>
<evidence type="ECO:0000313" key="1">
    <source>
        <dbReference type="EMBL" id="OGY64148.1"/>
    </source>
</evidence>
<gene>
    <name evidence="1" type="ORF">A3B92_01225</name>
</gene>